<sequence>MEIIKRCSDYSNVDLPVAANTVWLGTFINTITLWISVQPDIWLIPEEDLVVALQTTFNTVYPQVPYTMTAQGSVYVIVAKALQDGYKFLQENPDNVSPSRAYRSNFMLELLTSAYLSMVSGAINIPQWETKELLAGKDMESVIALCAVAVEHAVEFISDRLIDVDEVLASMADNGGKMWIKLPKVLNKATGKETSGPFMFSVSNWGTQTLAYRSSLVTKGPMFVHETITAAHKDAIPVLLPAINGTAGSMAIKEDSPL</sequence>
<dbReference type="Proteomes" id="UP000054538">
    <property type="component" value="Unassembled WGS sequence"/>
</dbReference>
<organism evidence="1 2">
    <name type="scientific">Paxillus rubicundulus Ve08.2h10</name>
    <dbReference type="NCBI Taxonomy" id="930991"/>
    <lineage>
        <taxon>Eukaryota</taxon>
        <taxon>Fungi</taxon>
        <taxon>Dikarya</taxon>
        <taxon>Basidiomycota</taxon>
        <taxon>Agaricomycotina</taxon>
        <taxon>Agaricomycetes</taxon>
        <taxon>Agaricomycetidae</taxon>
        <taxon>Boletales</taxon>
        <taxon>Paxilineae</taxon>
        <taxon>Paxillaceae</taxon>
        <taxon>Paxillus</taxon>
    </lineage>
</organism>
<protein>
    <submittedName>
        <fullName evidence="1">Unplaced genomic scaffold scaffold_414, whole genome shotgun sequence</fullName>
    </submittedName>
</protein>
<evidence type="ECO:0000313" key="1">
    <source>
        <dbReference type="EMBL" id="KIK92861.1"/>
    </source>
</evidence>
<reference evidence="2" key="2">
    <citation type="submission" date="2015-01" db="EMBL/GenBank/DDBJ databases">
        <title>Evolutionary Origins and Diversification of the Mycorrhizal Mutualists.</title>
        <authorList>
            <consortium name="DOE Joint Genome Institute"/>
            <consortium name="Mycorrhizal Genomics Consortium"/>
            <person name="Kohler A."/>
            <person name="Kuo A."/>
            <person name="Nagy L.G."/>
            <person name="Floudas D."/>
            <person name="Copeland A."/>
            <person name="Barry K.W."/>
            <person name="Cichocki N."/>
            <person name="Veneault-Fourrey C."/>
            <person name="LaButti K."/>
            <person name="Lindquist E.A."/>
            <person name="Lipzen A."/>
            <person name="Lundell T."/>
            <person name="Morin E."/>
            <person name="Murat C."/>
            <person name="Riley R."/>
            <person name="Ohm R."/>
            <person name="Sun H."/>
            <person name="Tunlid A."/>
            <person name="Henrissat B."/>
            <person name="Grigoriev I.V."/>
            <person name="Hibbett D.S."/>
            <person name="Martin F."/>
        </authorList>
    </citation>
    <scope>NUCLEOTIDE SEQUENCE [LARGE SCALE GENOMIC DNA]</scope>
    <source>
        <strain evidence="2">Ve08.2h10</strain>
    </source>
</reference>
<proteinExistence type="predicted"/>
<keyword evidence="2" id="KW-1185">Reference proteome</keyword>
<dbReference type="AlphaFoldDB" id="A0A0D0DUP9"/>
<dbReference type="InParanoid" id="A0A0D0DUP9"/>
<accession>A0A0D0DUP9</accession>
<dbReference type="OrthoDB" id="2689303at2759"/>
<evidence type="ECO:0000313" key="2">
    <source>
        <dbReference type="Proteomes" id="UP000054538"/>
    </source>
</evidence>
<dbReference type="STRING" id="930991.A0A0D0DUP9"/>
<name>A0A0D0DUP9_9AGAM</name>
<dbReference type="EMBL" id="KN825236">
    <property type="protein sequence ID" value="KIK92861.1"/>
    <property type="molecule type" value="Genomic_DNA"/>
</dbReference>
<reference evidence="1 2" key="1">
    <citation type="submission" date="2014-04" db="EMBL/GenBank/DDBJ databases">
        <authorList>
            <consortium name="DOE Joint Genome Institute"/>
            <person name="Kuo A."/>
            <person name="Kohler A."/>
            <person name="Jargeat P."/>
            <person name="Nagy L.G."/>
            <person name="Floudas D."/>
            <person name="Copeland A."/>
            <person name="Barry K.W."/>
            <person name="Cichocki N."/>
            <person name="Veneault-Fourrey C."/>
            <person name="LaButti K."/>
            <person name="Lindquist E.A."/>
            <person name="Lipzen A."/>
            <person name="Lundell T."/>
            <person name="Morin E."/>
            <person name="Murat C."/>
            <person name="Sun H."/>
            <person name="Tunlid A."/>
            <person name="Henrissat B."/>
            <person name="Grigoriev I.V."/>
            <person name="Hibbett D.S."/>
            <person name="Martin F."/>
            <person name="Nordberg H.P."/>
            <person name="Cantor M.N."/>
            <person name="Hua S.X."/>
        </authorList>
    </citation>
    <scope>NUCLEOTIDE SEQUENCE [LARGE SCALE GENOMIC DNA]</scope>
    <source>
        <strain evidence="1 2">Ve08.2h10</strain>
    </source>
</reference>
<dbReference type="HOGENOM" id="CLU_032278_1_1_1"/>
<gene>
    <name evidence="1" type="ORF">PAXRUDRAFT_791077</name>
</gene>